<dbReference type="AlphaFoldDB" id="F7VFP8"/>
<dbReference type="EMBL" id="BABS01000073">
    <property type="protein sequence ID" value="GAA09193.1"/>
    <property type="molecule type" value="Genomic_DNA"/>
</dbReference>
<organism evidence="1 2">
    <name type="scientific">Acetobacter tropicalis NBRC 101654</name>
    <dbReference type="NCBI Taxonomy" id="749388"/>
    <lineage>
        <taxon>Bacteria</taxon>
        <taxon>Pseudomonadati</taxon>
        <taxon>Pseudomonadota</taxon>
        <taxon>Alphaproteobacteria</taxon>
        <taxon>Acetobacterales</taxon>
        <taxon>Acetobacteraceae</taxon>
        <taxon>Acetobacter</taxon>
    </lineage>
</organism>
<evidence type="ECO:0000313" key="1">
    <source>
        <dbReference type="EMBL" id="GAA09193.1"/>
    </source>
</evidence>
<reference evidence="1 2" key="1">
    <citation type="journal article" date="2011" name="Biochem. Biophys. Res. Commun.">
        <title>Increased number of Arginine-based salt bridges contributes to the thermotolerance of thermotolerant acetic acid bacteria, Acetobacter tropicalis SKU1100.</title>
        <authorList>
            <person name="Matsutani M."/>
            <person name="Hirakawa H."/>
            <person name="Nishikura M."/>
            <person name="Soemphol W."/>
            <person name="Ali I.A.I."/>
            <person name="Yakushi T."/>
            <person name="Matsushita K."/>
        </authorList>
    </citation>
    <scope>NUCLEOTIDE SEQUENCE [LARGE SCALE GENOMIC DNA]</scope>
    <source>
        <strain evidence="1 2">NBRC 101654</strain>
    </source>
</reference>
<dbReference type="Proteomes" id="UP000004319">
    <property type="component" value="Unassembled WGS sequence"/>
</dbReference>
<comment type="caution">
    <text evidence="1">The sequence shown here is derived from an EMBL/GenBank/DDBJ whole genome shotgun (WGS) entry which is preliminary data.</text>
</comment>
<proteinExistence type="predicted"/>
<accession>F7VFP8</accession>
<sequence>MINVTSQFSEKWQKFQGMNVMDVQVQKEISDMCGGLKDQK</sequence>
<gene>
    <name evidence="1" type="ORF">ATPR_2197</name>
</gene>
<evidence type="ECO:0000313" key="2">
    <source>
        <dbReference type="Proteomes" id="UP000004319"/>
    </source>
</evidence>
<name>F7VFP8_9PROT</name>
<protein>
    <submittedName>
        <fullName evidence="1">Uncharacterized protein</fullName>
    </submittedName>
</protein>